<comment type="similarity">
    <text evidence="2 9">Belongs to the peptidase S8 family.</text>
</comment>
<dbReference type="PANTHER" id="PTHR43806">
    <property type="entry name" value="PEPTIDASE S8"/>
    <property type="match status" value="1"/>
</dbReference>
<keyword evidence="16" id="KW-1185">Reference proteome</keyword>
<reference evidence="15" key="1">
    <citation type="submission" date="2021-11" db="EMBL/GenBank/DDBJ databases">
        <authorList>
            <person name="Herlambang A."/>
            <person name="Guo Y."/>
            <person name="Takashima Y."/>
            <person name="Nishizawa T."/>
        </authorList>
    </citation>
    <scope>NUCLEOTIDE SEQUENCE</scope>
    <source>
        <strain evidence="15">E1425</strain>
    </source>
</reference>
<dbReference type="InterPro" id="IPR023828">
    <property type="entry name" value="Peptidase_S8_Ser-AS"/>
</dbReference>
<dbReference type="Pfam" id="PF12580">
    <property type="entry name" value="TPPII"/>
    <property type="match status" value="1"/>
</dbReference>
<keyword evidence="10" id="KW-0175">Coiled coil</keyword>
<dbReference type="Gene3D" id="1.25.40.710">
    <property type="match status" value="1"/>
</dbReference>
<dbReference type="Pfam" id="PF21223">
    <property type="entry name" value="TPPII_Ig-like-1"/>
    <property type="match status" value="1"/>
</dbReference>
<dbReference type="InterPro" id="IPR022229">
    <property type="entry name" value="TPPII_Ig-like-2"/>
</dbReference>
<dbReference type="InterPro" id="IPR000209">
    <property type="entry name" value="Peptidase_S8/S53_dom"/>
</dbReference>
<dbReference type="Proteomes" id="UP000827284">
    <property type="component" value="Unassembled WGS sequence"/>
</dbReference>
<reference evidence="15" key="2">
    <citation type="journal article" date="2022" name="Microbiol. Resour. Announc.">
        <title>Whole-Genome Sequence of Entomortierella parvispora E1425, a Mucoromycotan Fungus Associated with Burkholderiaceae-Related Endosymbiotic Bacteria.</title>
        <authorList>
            <person name="Herlambang A."/>
            <person name="Guo Y."/>
            <person name="Takashima Y."/>
            <person name="Narisawa K."/>
            <person name="Ohta H."/>
            <person name="Nishizawa T."/>
        </authorList>
    </citation>
    <scope>NUCLEOTIDE SEQUENCE</scope>
    <source>
        <strain evidence="15">E1425</strain>
    </source>
</reference>
<feature type="active site" description="Charge relay system" evidence="9">
    <location>
        <position position="271"/>
    </location>
</feature>
<dbReference type="PROSITE" id="PS51892">
    <property type="entry name" value="SUBTILASE"/>
    <property type="match status" value="1"/>
</dbReference>
<dbReference type="InterPro" id="IPR050131">
    <property type="entry name" value="Peptidase_S8_subtilisin-like"/>
</dbReference>
<sequence length="1290" mass="142164">MTALKTIRPIPEFPLQGILPKEETEAASYLKKYPNYDGRNTIIAILDTGVDPGAAGLLVTSDGKPKIIDIVDCSGSGDIPTTTVVKPTENEEGIPVITGLTGRKLLLGKSWKNPSGEYRLGFKRAYDLFPEDLKDRIKKERLAEFQKKHFSLVAKVQEEQAAFLKAHATLSEEDQRVKADFNARLEVLKDSLKNFSDPGPVYDVVVFHDGSVWRAVVDAKEDGDLQDAPQLTNYKTERQYATFSNQDKCNYSVNIYDNGNMLSLVVIAGSHGTHVAAITAANHPDEPALNGVAPGAQIVSIKIGDSRLGSMETQHALTRAVQVIIEDKCDLANMSYGEASSYPDIGRFVELIREEAVGRHGCIFVSSAGNAGPALSTVGSPGGTSSGIFSVGAFQSQAMQQAEYALYEAVPERPYTWSSRGPALDGAVGVDIYAPGAAITSIPEYELSKYQRMNGTSMSSPNACGCISLILSGLKAENKAYTPYRVHRALVNASKDIQDQFRVGFLQVEKTFEHLLTYHAYEEQDVDYKIQIAERENARGIYIREWEECNKAHTLTVKVEPKFMKDVDYNKPDINEKKLSFECRMTLVATESWIRVPDHLFMNSALRQFEVTVDPTQLAAGSVHFGEIQAFDSSCPARGPVFSIYVTVAKPVELTTQSYIKFENVQFGPGHIERRLIRVPAGATHAEAVIRSASGANVAQLSAKFVVYVAQLIPQLRNDHTNQGYMIRLGKGSYGEAGAEEQSETKRFSVYSNHTMELCLAQYWDSPGAHNVTVELTFHGIQIAGPTSGPRTVFVNGGDHITRFHVSAPIRREEGLSPSISLDTLRKIVRPSESSIKPLVADRDSLPNSRLMYNLISTYNFKVEASGKESVTVSPRFPSLNNLLYDSPLEMFLIVSDVNNKVVGFGDVYVKKFKLPKGDYSMRLQLRHESEETLEKLRHLPAVIDFSLAKSQTLEVSGNWPDALVSKKNAFPSVLERGDTKAAFVVSSTEHPKGAKPGDFLVGEWKWGGPKVDGQPIARVVYAIAPEQIAIKEETVELEEEINVAKQLAEQVRDAQVAWLKKSGSAYKTEKDKEAAAVARKELIEQLEAAGHGEHLPFMLAQLDVSIAVAEGAEASVKDEKWREVLVVADKITNAIDQAALAQFFGLKPVTLHGKAEAEQRKVKKEKEEAKAALVAALKARCVALVALKEDSDAAYNHLSQWSEGTGVSDWKSVNVYLERERKHGRNGLALQRVNSWLSEQGGGSKESAANIKSAIAIRREILHELNWTLWEDYEQSWDGIRLPKAAATF</sequence>
<dbReference type="PRINTS" id="PR00723">
    <property type="entry name" value="SUBTILISIN"/>
</dbReference>
<dbReference type="OrthoDB" id="10256524at2759"/>
<dbReference type="InterPro" id="IPR048384">
    <property type="entry name" value="TPPII_GBD"/>
</dbReference>
<evidence type="ECO:0000256" key="4">
    <source>
        <dbReference type="ARBA" id="ARBA00020244"/>
    </source>
</evidence>
<keyword evidence="7 9" id="KW-0378">Hydrolase</keyword>
<keyword evidence="8 9" id="KW-0720">Serine protease</keyword>
<dbReference type="InterPro" id="IPR036852">
    <property type="entry name" value="Peptidase_S8/S53_dom_sf"/>
</dbReference>
<evidence type="ECO:0000259" key="14">
    <source>
        <dbReference type="Pfam" id="PF21316"/>
    </source>
</evidence>
<organism evidence="15 16">
    <name type="scientific">Entomortierella parvispora</name>
    <dbReference type="NCBI Taxonomy" id="205924"/>
    <lineage>
        <taxon>Eukaryota</taxon>
        <taxon>Fungi</taxon>
        <taxon>Fungi incertae sedis</taxon>
        <taxon>Mucoromycota</taxon>
        <taxon>Mortierellomycotina</taxon>
        <taxon>Mortierellomycetes</taxon>
        <taxon>Mortierellales</taxon>
        <taxon>Mortierellaceae</taxon>
        <taxon>Entomortierella</taxon>
    </lineage>
</organism>
<evidence type="ECO:0000256" key="6">
    <source>
        <dbReference type="ARBA" id="ARBA00022670"/>
    </source>
</evidence>
<dbReference type="PROSITE" id="PS00138">
    <property type="entry name" value="SUBTILASE_SER"/>
    <property type="match status" value="1"/>
</dbReference>
<dbReference type="GO" id="GO:0004177">
    <property type="term" value="F:aminopeptidase activity"/>
    <property type="evidence" value="ECO:0007669"/>
    <property type="project" value="UniProtKB-KW"/>
</dbReference>
<dbReference type="GO" id="GO:0005829">
    <property type="term" value="C:cytosol"/>
    <property type="evidence" value="ECO:0007669"/>
    <property type="project" value="TreeGrafter"/>
</dbReference>
<evidence type="ECO:0000313" key="15">
    <source>
        <dbReference type="EMBL" id="GJJ69875.1"/>
    </source>
</evidence>
<evidence type="ECO:0000256" key="8">
    <source>
        <dbReference type="ARBA" id="ARBA00022825"/>
    </source>
</evidence>
<feature type="domain" description="Tripeptidyl peptidase II second Ig-like" evidence="12">
    <location>
        <begin position="812"/>
        <end position="989"/>
    </location>
</feature>
<evidence type="ECO:0000256" key="9">
    <source>
        <dbReference type="PROSITE-ProRule" id="PRU01240"/>
    </source>
</evidence>
<keyword evidence="6 9" id="KW-0645">Protease</keyword>
<dbReference type="InterPro" id="IPR048383">
    <property type="entry name" value="TPPII_Ig-like-1"/>
</dbReference>
<keyword evidence="5" id="KW-0031">Aminopeptidase</keyword>
<evidence type="ECO:0000256" key="10">
    <source>
        <dbReference type="SAM" id="Coils"/>
    </source>
</evidence>
<dbReference type="EMBL" id="BQFW01000003">
    <property type="protein sequence ID" value="GJJ69875.1"/>
    <property type="molecule type" value="Genomic_DNA"/>
</dbReference>
<dbReference type="Gene3D" id="2.60.40.3170">
    <property type="match status" value="1"/>
</dbReference>
<evidence type="ECO:0000256" key="5">
    <source>
        <dbReference type="ARBA" id="ARBA00022438"/>
    </source>
</evidence>
<evidence type="ECO:0000256" key="3">
    <source>
        <dbReference type="ARBA" id="ARBA00012462"/>
    </source>
</evidence>
<dbReference type="GO" id="GO:0008240">
    <property type="term" value="F:tripeptidyl-peptidase activity"/>
    <property type="evidence" value="ECO:0007669"/>
    <property type="project" value="UniProtKB-EC"/>
</dbReference>
<dbReference type="FunFam" id="3.40.50.200:FF:000003">
    <property type="entry name" value="Tripeptidyl peptidase 2"/>
    <property type="match status" value="1"/>
</dbReference>
<protein>
    <recommendedName>
        <fullName evidence="4">Tripeptidyl-peptidase 2</fullName>
        <ecNumber evidence="3">3.4.14.10</ecNumber>
    </recommendedName>
</protein>
<dbReference type="SUPFAM" id="SSF52743">
    <property type="entry name" value="Subtilisin-like"/>
    <property type="match status" value="1"/>
</dbReference>
<dbReference type="CDD" id="cd04857">
    <property type="entry name" value="Peptidases_S8_Tripeptidyl_Aminopeptidase_II"/>
    <property type="match status" value="1"/>
</dbReference>
<accession>A0A9P3H4J6</accession>
<evidence type="ECO:0000259" key="13">
    <source>
        <dbReference type="Pfam" id="PF21223"/>
    </source>
</evidence>
<feature type="active site" description="Charge relay system" evidence="9">
    <location>
        <position position="457"/>
    </location>
</feature>
<comment type="caution">
    <text evidence="15">The sequence shown here is derived from an EMBL/GenBank/DDBJ whole genome shotgun (WGS) entry which is preliminary data.</text>
</comment>
<feature type="active site" description="Charge relay system" evidence="9">
    <location>
        <position position="47"/>
    </location>
</feature>
<evidence type="ECO:0000256" key="2">
    <source>
        <dbReference type="ARBA" id="ARBA00011073"/>
    </source>
</evidence>
<dbReference type="InterPro" id="IPR015500">
    <property type="entry name" value="Peptidase_S8_subtilisin-rel"/>
</dbReference>
<evidence type="ECO:0000256" key="7">
    <source>
        <dbReference type="ARBA" id="ARBA00022801"/>
    </source>
</evidence>
<dbReference type="Gene3D" id="2.20.25.690">
    <property type="match status" value="1"/>
</dbReference>
<feature type="coiled-coil region" evidence="10">
    <location>
        <begin position="1031"/>
        <end position="1058"/>
    </location>
</feature>
<dbReference type="Pfam" id="PF00082">
    <property type="entry name" value="Peptidase_S8"/>
    <property type="match status" value="1"/>
</dbReference>
<evidence type="ECO:0000256" key="1">
    <source>
        <dbReference type="ARBA" id="ARBA00001910"/>
    </source>
</evidence>
<proteinExistence type="inferred from homology"/>
<dbReference type="InterPro" id="IPR046939">
    <property type="entry name" value="TPPII_C_sf"/>
</dbReference>
<comment type="catalytic activity">
    <reaction evidence="1">
        <text>Release of an N-terminal tripeptide from a polypeptide.</text>
        <dbReference type="EC" id="3.4.14.10"/>
    </reaction>
</comment>
<dbReference type="GO" id="GO:0006508">
    <property type="term" value="P:proteolysis"/>
    <property type="evidence" value="ECO:0007669"/>
    <property type="project" value="UniProtKB-KW"/>
</dbReference>
<name>A0A9P3H4J6_9FUNG</name>
<dbReference type="GO" id="GO:0004252">
    <property type="term" value="F:serine-type endopeptidase activity"/>
    <property type="evidence" value="ECO:0007669"/>
    <property type="project" value="UniProtKB-UniRule"/>
</dbReference>
<dbReference type="Pfam" id="PF21316">
    <property type="entry name" value="TPPII_GBD"/>
    <property type="match status" value="1"/>
</dbReference>
<feature type="domain" description="Tripeptidyl-peptidase II galactose-binding" evidence="14">
    <location>
        <begin position="667"/>
        <end position="766"/>
    </location>
</feature>
<dbReference type="InterPro" id="IPR046940">
    <property type="entry name" value="TPPII_Ig-like_sf"/>
</dbReference>
<evidence type="ECO:0000259" key="12">
    <source>
        <dbReference type="Pfam" id="PF12580"/>
    </source>
</evidence>
<feature type="domain" description="Tripeptidyl-peptidase II first Ig-like" evidence="13">
    <location>
        <begin position="526"/>
        <end position="648"/>
    </location>
</feature>
<dbReference type="EC" id="3.4.14.10" evidence="3"/>
<evidence type="ECO:0000313" key="16">
    <source>
        <dbReference type="Proteomes" id="UP000827284"/>
    </source>
</evidence>
<gene>
    <name evidence="15" type="ORF">EMPS_02224</name>
</gene>
<dbReference type="InterPro" id="IPR034051">
    <property type="entry name" value="TPP_II_domain"/>
</dbReference>
<feature type="domain" description="Peptidase S8/S53" evidence="11">
    <location>
        <begin position="38"/>
        <end position="499"/>
    </location>
</feature>
<dbReference type="PANTHER" id="PTHR43806:SF14">
    <property type="entry name" value="TRIPEPTIDYL-PEPTIDASE 2"/>
    <property type="match status" value="1"/>
</dbReference>
<evidence type="ECO:0000259" key="11">
    <source>
        <dbReference type="Pfam" id="PF00082"/>
    </source>
</evidence>
<dbReference type="Gene3D" id="3.40.50.200">
    <property type="entry name" value="Peptidase S8/S53 domain"/>
    <property type="match status" value="1"/>
</dbReference>